<evidence type="ECO:0000313" key="1">
    <source>
        <dbReference type="EMBL" id="RHZ81581.1"/>
    </source>
</evidence>
<reference evidence="1 2" key="1">
    <citation type="submission" date="2018-08" db="EMBL/GenBank/DDBJ databases">
        <title>Genome and evolution of the arbuscular mycorrhizal fungus Diversispora epigaea (formerly Glomus versiforme) and its bacterial endosymbionts.</title>
        <authorList>
            <person name="Sun X."/>
            <person name="Fei Z."/>
            <person name="Harrison M."/>
        </authorList>
    </citation>
    <scope>NUCLEOTIDE SEQUENCE [LARGE SCALE GENOMIC DNA]</scope>
    <source>
        <strain evidence="1 2">IT104</strain>
    </source>
</reference>
<dbReference type="EMBL" id="PQFF01000109">
    <property type="protein sequence ID" value="RHZ81581.1"/>
    <property type="molecule type" value="Genomic_DNA"/>
</dbReference>
<organism evidence="1 2">
    <name type="scientific">Diversispora epigaea</name>
    <dbReference type="NCBI Taxonomy" id="1348612"/>
    <lineage>
        <taxon>Eukaryota</taxon>
        <taxon>Fungi</taxon>
        <taxon>Fungi incertae sedis</taxon>
        <taxon>Mucoromycota</taxon>
        <taxon>Glomeromycotina</taxon>
        <taxon>Glomeromycetes</taxon>
        <taxon>Diversisporales</taxon>
        <taxon>Diversisporaceae</taxon>
        <taxon>Diversispora</taxon>
    </lineage>
</organism>
<proteinExistence type="predicted"/>
<accession>A0A397J090</accession>
<keyword evidence="2" id="KW-1185">Reference proteome</keyword>
<evidence type="ECO:0000313" key="2">
    <source>
        <dbReference type="Proteomes" id="UP000266861"/>
    </source>
</evidence>
<gene>
    <name evidence="1" type="ORF">Glove_117g549</name>
</gene>
<sequence length="210" mass="24485">MESRILEEKAQLQQNELKNNVHLERTRQILDATKDIRNQDHLLRETITKQIEKDLLNESHERIENLESVTVGQKRPYKEEVPSTPPNKIGSVIFDDEESTIPSFIPTITVDLSTPLIDTQDDDAFDNKVSREAYIKIRQDVRDRPSQKDWFIGECNVSNAFRNFQITNIDRLESGDTFFFSLNIEEILSLHHIMLVDLTRMKKPIICNYG</sequence>
<dbReference type="AlphaFoldDB" id="A0A397J090"/>
<name>A0A397J090_9GLOM</name>
<comment type="caution">
    <text evidence="1">The sequence shown here is derived from an EMBL/GenBank/DDBJ whole genome shotgun (WGS) entry which is preliminary data.</text>
</comment>
<dbReference type="Proteomes" id="UP000266861">
    <property type="component" value="Unassembled WGS sequence"/>
</dbReference>
<protein>
    <submittedName>
        <fullName evidence="1">Uncharacterized protein</fullName>
    </submittedName>
</protein>
<dbReference type="OrthoDB" id="2408826at2759"/>